<dbReference type="InterPro" id="IPR004477">
    <property type="entry name" value="ComEC_N"/>
</dbReference>
<organism evidence="10 11">
    <name type="scientific">Candidatus Kaiserbacteria bacterium RIFOXYD1_FULL_42_15</name>
    <dbReference type="NCBI Taxonomy" id="1798532"/>
    <lineage>
        <taxon>Bacteria</taxon>
        <taxon>Candidatus Kaiseribacteriota</taxon>
    </lineage>
</organism>
<feature type="transmembrane region" description="Helical" evidence="7">
    <location>
        <begin position="403"/>
        <end position="430"/>
    </location>
</feature>
<accession>A0A1F6FRJ3</accession>
<dbReference type="InterPro" id="IPR052159">
    <property type="entry name" value="Competence_DNA_uptake"/>
</dbReference>
<keyword evidence="3 7" id="KW-0812">Transmembrane</keyword>
<comment type="caution">
    <text evidence="10">The sequence shown here is derived from an EMBL/GenBank/DDBJ whole genome shotgun (WGS) entry which is preliminary data.</text>
</comment>
<feature type="transmembrane region" description="Helical" evidence="7">
    <location>
        <begin position="239"/>
        <end position="265"/>
    </location>
</feature>
<evidence type="ECO:0000313" key="10">
    <source>
        <dbReference type="EMBL" id="OGG88481.1"/>
    </source>
</evidence>
<feature type="domain" description="ComEC/Rec2-related protein" evidence="8">
    <location>
        <begin position="218"/>
        <end position="484"/>
    </location>
</feature>
<proteinExistence type="predicted"/>
<feature type="transmembrane region" description="Helical" evidence="7">
    <location>
        <begin position="340"/>
        <end position="359"/>
    </location>
</feature>
<dbReference type="Proteomes" id="UP000179230">
    <property type="component" value="Unassembled WGS sequence"/>
</dbReference>
<reference evidence="10 11" key="1">
    <citation type="journal article" date="2016" name="Nat. Commun.">
        <title>Thousands of microbial genomes shed light on interconnected biogeochemical processes in an aquifer system.</title>
        <authorList>
            <person name="Anantharaman K."/>
            <person name="Brown C.T."/>
            <person name="Hug L.A."/>
            <person name="Sharon I."/>
            <person name="Castelle C.J."/>
            <person name="Probst A.J."/>
            <person name="Thomas B.C."/>
            <person name="Singh A."/>
            <person name="Wilkins M.J."/>
            <person name="Karaoz U."/>
            <person name="Brodie E.L."/>
            <person name="Williams K.H."/>
            <person name="Hubbard S.S."/>
            <person name="Banfield J.F."/>
        </authorList>
    </citation>
    <scope>NUCLEOTIDE SEQUENCE [LARGE SCALE GENOMIC DNA]</scope>
</reference>
<evidence type="ECO:0000256" key="3">
    <source>
        <dbReference type="ARBA" id="ARBA00022692"/>
    </source>
</evidence>
<feature type="region of interest" description="Disordered" evidence="6">
    <location>
        <begin position="518"/>
        <end position="540"/>
    </location>
</feature>
<dbReference type="GO" id="GO:0005886">
    <property type="term" value="C:plasma membrane"/>
    <property type="evidence" value="ECO:0007669"/>
    <property type="project" value="UniProtKB-SubCell"/>
</dbReference>
<dbReference type="NCBIfam" id="TIGR00360">
    <property type="entry name" value="ComEC_N-term"/>
    <property type="match status" value="1"/>
</dbReference>
<keyword evidence="4 7" id="KW-1133">Transmembrane helix</keyword>
<name>A0A1F6FRJ3_9BACT</name>
<feature type="transmembrane region" description="Helical" evidence="7">
    <location>
        <begin position="316"/>
        <end position="334"/>
    </location>
</feature>
<sequence length="547" mass="59849">MSSVYFYTAILSFTSGIFARSFFNLGLPVVLWLLLLAFGFAVVRQRGGRASSLPYLVALGIGLMFFGLGILRLEINSLLSSPSVLEPQLGQAVELTGVVVREPDVREKSQHLTLKVGDDKILVTTDRYATVSYGDEIVVKGKLELPTAFATDLGRTFDYPGYLRARGILYTISFATFSIIDQNKASGFLDWLYQNKKNFTQVLEENIPEPHVGLGEGLLLGIKQALGTNLEEAFRRTGIIHIVVLSGYNVMLVVLFVMYILAIFLPLRIRAVIGVLAIILFALIVGLSATVVRASIMAVLVLVAQSTGRQYAVLRGLFLAGLVMLLLNPYLLVYDVGFQLSFMATLGLILVAPQFETLLVRVPTFAGVRGFLLATLATQIAVTPLLLYQMGQFSLVAVIVNVLVLPAVSLAMLLTFITGVLGSVSATLALPFAYSSYLILSYIISVATWFSSLSFAILTVSAFPFYFVPVAYGGIAFAFYWFYWRRSSISVVVLPGDISEWIIVPEFDVEKEVAVAKTNGGREQSSRPPTPTTDTVTPDADIPIFFR</sequence>
<gene>
    <name evidence="10" type="ORF">A2592_03650</name>
</gene>
<evidence type="ECO:0000256" key="6">
    <source>
        <dbReference type="SAM" id="MobiDB-lite"/>
    </source>
</evidence>
<evidence type="ECO:0000259" key="9">
    <source>
        <dbReference type="Pfam" id="PF13567"/>
    </source>
</evidence>
<feature type="domain" description="DUF4131" evidence="9">
    <location>
        <begin position="26"/>
        <end position="174"/>
    </location>
</feature>
<feature type="transmembrane region" description="Helical" evidence="7">
    <location>
        <begin position="21"/>
        <end position="43"/>
    </location>
</feature>
<protein>
    <recommendedName>
        <fullName evidence="12">ComEC/Rec2-related protein domain-containing protein</fullName>
    </recommendedName>
</protein>
<feature type="transmembrane region" description="Helical" evidence="7">
    <location>
        <begin position="463"/>
        <end position="483"/>
    </location>
</feature>
<evidence type="ECO:0000256" key="5">
    <source>
        <dbReference type="ARBA" id="ARBA00023136"/>
    </source>
</evidence>
<dbReference type="PANTHER" id="PTHR30619:SF1">
    <property type="entry name" value="RECOMBINATION PROTEIN 2"/>
    <property type="match status" value="1"/>
</dbReference>
<dbReference type="InterPro" id="IPR025405">
    <property type="entry name" value="DUF4131"/>
</dbReference>
<comment type="subcellular location">
    <subcellularLocation>
        <location evidence="1">Cell membrane</location>
        <topology evidence="1">Multi-pass membrane protein</topology>
    </subcellularLocation>
</comment>
<dbReference type="EMBL" id="MFMT01000019">
    <property type="protein sequence ID" value="OGG88481.1"/>
    <property type="molecule type" value="Genomic_DNA"/>
</dbReference>
<feature type="transmembrane region" description="Helical" evidence="7">
    <location>
        <begin position="271"/>
        <end position="304"/>
    </location>
</feature>
<dbReference type="Pfam" id="PF03772">
    <property type="entry name" value="Competence"/>
    <property type="match status" value="1"/>
</dbReference>
<feature type="transmembrane region" description="Helical" evidence="7">
    <location>
        <begin position="437"/>
        <end position="457"/>
    </location>
</feature>
<keyword evidence="5 7" id="KW-0472">Membrane</keyword>
<keyword evidence="2" id="KW-1003">Cell membrane</keyword>
<evidence type="ECO:0000256" key="4">
    <source>
        <dbReference type="ARBA" id="ARBA00022989"/>
    </source>
</evidence>
<dbReference type="AlphaFoldDB" id="A0A1F6FRJ3"/>
<feature type="transmembrane region" description="Helical" evidence="7">
    <location>
        <begin position="371"/>
        <end position="391"/>
    </location>
</feature>
<evidence type="ECO:0000259" key="8">
    <source>
        <dbReference type="Pfam" id="PF03772"/>
    </source>
</evidence>
<evidence type="ECO:0000256" key="1">
    <source>
        <dbReference type="ARBA" id="ARBA00004651"/>
    </source>
</evidence>
<evidence type="ECO:0000313" key="11">
    <source>
        <dbReference type="Proteomes" id="UP000179230"/>
    </source>
</evidence>
<dbReference type="PANTHER" id="PTHR30619">
    <property type="entry name" value="DNA INTERNALIZATION/COMPETENCE PROTEIN COMEC/REC2"/>
    <property type="match status" value="1"/>
</dbReference>
<evidence type="ECO:0000256" key="2">
    <source>
        <dbReference type="ARBA" id="ARBA00022475"/>
    </source>
</evidence>
<evidence type="ECO:0000256" key="7">
    <source>
        <dbReference type="SAM" id="Phobius"/>
    </source>
</evidence>
<evidence type="ECO:0008006" key="12">
    <source>
        <dbReference type="Google" id="ProtNLM"/>
    </source>
</evidence>
<feature type="transmembrane region" description="Helical" evidence="7">
    <location>
        <begin position="55"/>
        <end position="73"/>
    </location>
</feature>
<dbReference type="Pfam" id="PF13567">
    <property type="entry name" value="DUF4131"/>
    <property type="match status" value="1"/>
</dbReference>